<sequence>MVADAIVVICTVLVVGAVIWVVIAEHNAPDYDEGETKEKNDKKDSEVRK</sequence>
<proteinExistence type="predicted"/>
<dbReference type="EMBL" id="FOXO01000020">
    <property type="protein sequence ID" value="SFQ13661.1"/>
    <property type="molecule type" value="Genomic_DNA"/>
</dbReference>
<dbReference type="Proteomes" id="UP000182624">
    <property type="component" value="Unassembled WGS sequence"/>
</dbReference>
<evidence type="ECO:0000313" key="2">
    <source>
        <dbReference type="EMBL" id="SFQ13661.1"/>
    </source>
</evidence>
<dbReference type="RefSeq" id="WP_177201655.1">
    <property type="nucleotide sequence ID" value="NZ_FOXO01000020.1"/>
</dbReference>
<keyword evidence="1" id="KW-1133">Transmembrane helix</keyword>
<keyword evidence="1" id="KW-0812">Transmembrane</keyword>
<evidence type="ECO:0000313" key="3">
    <source>
        <dbReference type="Proteomes" id="UP000182624"/>
    </source>
</evidence>
<protein>
    <submittedName>
        <fullName evidence="2">Uncharacterized protein</fullName>
    </submittedName>
</protein>
<organism evidence="2 3">
    <name type="scientific">Butyrivibrio proteoclasticus</name>
    <dbReference type="NCBI Taxonomy" id="43305"/>
    <lineage>
        <taxon>Bacteria</taxon>
        <taxon>Bacillati</taxon>
        <taxon>Bacillota</taxon>
        <taxon>Clostridia</taxon>
        <taxon>Lachnospirales</taxon>
        <taxon>Lachnospiraceae</taxon>
        <taxon>Butyrivibrio</taxon>
    </lineage>
</organism>
<keyword evidence="1" id="KW-0472">Membrane</keyword>
<keyword evidence="3" id="KW-1185">Reference proteome</keyword>
<gene>
    <name evidence="2" type="ORF">SAMN04487928_12030</name>
</gene>
<name>A0A1I5W1R6_9FIRM</name>
<evidence type="ECO:0000256" key="1">
    <source>
        <dbReference type="SAM" id="Phobius"/>
    </source>
</evidence>
<reference evidence="3" key="1">
    <citation type="submission" date="2016-10" db="EMBL/GenBank/DDBJ databases">
        <authorList>
            <person name="Varghese N."/>
            <person name="Submissions S."/>
        </authorList>
    </citation>
    <scope>NUCLEOTIDE SEQUENCE [LARGE SCALE GENOMIC DNA]</scope>
    <source>
        <strain evidence="3">P18</strain>
    </source>
</reference>
<feature type="transmembrane region" description="Helical" evidence="1">
    <location>
        <begin position="6"/>
        <end position="23"/>
    </location>
</feature>
<dbReference type="AlphaFoldDB" id="A0A1I5W1R6"/>
<accession>A0A1I5W1R6</accession>